<dbReference type="EMBL" id="KZ613468">
    <property type="protein sequence ID" value="PMD26121.1"/>
    <property type="molecule type" value="Genomic_DNA"/>
</dbReference>
<dbReference type="Pfam" id="PF07883">
    <property type="entry name" value="Cupin_2"/>
    <property type="match status" value="1"/>
</dbReference>
<feature type="domain" description="Cupin type-2" evidence="1">
    <location>
        <begin position="64"/>
        <end position="114"/>
    </location>
</feature>
<gene>
    <name evidence="2" type="ORF">NA56DRAFT_617953</name>
</gene>
<evidence type="ECO:0000259" key="1">
    <source>
        <dbReference type="Pfam" id="PF07883"/>
    </source>
</evidence>
<dbReference type="CDD" id="cd02215">
    <property type="entry name" value="cupin_QDO_N_C"/>
    <property type="match status" value="1"/>
</dbReference>
<dbReference type="PANTHER" id="PTHR36440">
    <property type="entry name" value="PUTATIVE (AFU_ORTHOLOGUE AFUA_8G07350)-RELATED"/>
    <property type="match status" value="1"/>
</dbReference>
<dbReference type="OrthoDB" id="2588190at2759"/>
<dbReference type="InterPro" id="IPR014710">
    <property type="entry name" value="RmlC-like_jellyroll"/>
</dbReference>
<proteinExistence type="predicted"/>
<dbReference type="Proteomes" id="UP000235672">
    <property type="component" value="Unassembled WGS sequence"/>
</dbReference>
<reference evidence="2 3" key="1">
    <citation type="submission" date="2016-05" db="EMBL/GenBank/DDBJ databases">
        <title>A degradative enzymes factory behind the ericoid mycorrhizal symbiosis.</title>
        <authorList>
            <consortium name="DOE Joint Genome Institute"/>
            <person name="Martino E."/>
            <person name="Morin E."/>
            <person name="Grelet G."/>
            <person name="Kuo A."/>
            <person name="Kohler A."/>
            <person name="Daghino S."/>
            <person name="Barry K."/>
            <person name="Choi C."/>
            <person name="Cichocki N."/>
            <person name="Clum A."/>
            <person name="Copeland A."/>
            <person name="Hainaut M."/>
            <person name="Haridas S."/>
            <person name="Labutti K."/>
            <person name="Lindquist E."/>
            <person name="Lipzen A."/>
            <person name="Khouja H.-R."/>
            <person name="Murat C."/>
            <person name="Ohm R."/>
            <person name="Olson A."/>
            <person name="Spatafora J."/>
            <person name="Veneault-Fourrey C."/>
            <person name="Henrissat B."/>
            <person name="Grigoriev I."/>
            <person name="Martin F."/>
            <person name="Perotto S."/>
        </authorList>
    </citation>
    <scope>NUCLEOTIDE SEQUENCE [LARGE SCALE GENOMIC DNA]</scope>
    <source>
        <strain evidence="2 3">UAMH 7357</strain>
    </source>
</reference>
<dbReference type="InterPro" id="IPR011051">
    <property type="entry name" value="RmlC_Cupin_sf"/>
</dbReference>
<dbReference type="InterPro" id="IPR053146">
    <property type="entry name" value="QDO-like"/>
</dbReference>
<dbReference type="AlphaFoldDB" id="A0A2J6QIM9"/>
<keyword evidence="3" id="KW-1185">Reference proteome</keyword>
<sequence>MAPVEHLTTPPGKTDLAYVLPCYTGELWTIPTSNSTMRLLVTGKETDNAFAVVGTGGTFDKPIGFHYHKEAHDVFLCLKGKINVWANDTARSLGPGDFASVPPGTIHQYQIDSEHTEFIGLIIPGGWEEFFRFIGEPYVGPLFPTNDRRNPFEVLIPKLMAATEKFDMIPVREKAQFDPQPWDGTENKLPGVCENGGYYLKEGMGEKWAVGGTVVRPLATRKETNDRFSIYSLEGSSLHTGKSLSKVVEFKETHHAIYTVDGVVKLVIDGNEVKTTVGETTFVPAGTKWSFEAESVYARAYVFANGGGVGEILQSLGSKYEFPSVPDDAVAWDESKLKTLEGELKFAVI</sequence>
<dbReference type="SUPFAM" id="SSF51182">
    <property type="entry name" value="RmlC-like cupins"/>
    <property type="match status" value="1"/>
</dbReference>
<evidence type="ECO:0000313" key="3">
    <source>
        <dbReference type="Proteomes" id="UP000235672"/>
    </source>
</evidence>
<dbReference type="PANTHER" id="PTHR36440:SF1">
    <property type="entry name" value="PUTATIVE (AFU_ORTHOLOGUE AFUA_8G07350)-RELATED"/>
    <property type="match status" value="1"/>
</dbReference>
<dbReference type="Gene3D" id="2.60.120.10">
    <property type="entry name" value="Jelly Rolls"/>
    <property type="match status" value="2"/>
</dbReference>
<dbReference type="InterPro" id="IPR013096">
    <property type="entry name" value="Cupin_2"/>
</dbReference>
<organism evidence="2 3">
    <name type="scientific">Hyaloscypha hepaticicola</name>
    <dbReference type="NCBI Taxonomy" id="2082293"/>
    <lineage>
        <taxon>Eukaryota</taxon>
        <taxon>Fungi</taxon>
        <taxon>Dikarya</taxon>
        <taxon>Ascomycota</taxon>
        <taxon>Pezizomycotina</taxon>
        <taxon>Leotiomycetes</taxon>
        <taxon>Helotiales</taxon>
        <taxon>Hyaloscyphaceae</taxon>
        <taxon>Hyaloscypha</taxon>
    </lineage>
</organism>
<protein>
    <submittedName>
        <fullName evidence="2">RmlC-like cupin</fullName>
    </submittedName>
</protein>
<evidence type="ECO:0000313" key="2">
    <source>
        <dbReference type="EMBL" id="PMD26121.1"/>
    </source>
</evidence>
<dbReference type="STRING" id="1745343.A0A2J6QIM9"/>
<name>A0A2J6QIM9_9HELO</name>
<accession>A0A2J6QIM9</accession>